<dbReference type="GO" id="GO:0005886">
    <property type="term" value="C:plasma membrane"/>
    <property type="evidence" value="ECO:0007669"/>
    <property type="project" value="TreeGrafter"/>
</dbReference>
<protein>
    <submittedName>
        <fullName evidence="1">DnaA regulatory inactivator Hda</fullName>
    </submittedName>
</protein>
<dbReference type="GO" id="GO:0006270">
    <property type="term" value="P:DNA replication initiation"/>
    <property type="evidence" value="ECO:0007669"/>
    <property type="project" value="TreeGrafter"/>
</dbReference>
<dbReference type="SUPFAM" id="SSF52540">
    <property type="entry name" value="P-loop containing nucleoside triphosphate hydrolases"/>
    <property type="match status" value="1"/>
</dbReference>
<dbReference type="AlphaFoldDB" id="A0A1J5PZP9"/>
<dbReference type="InterPro" id="IPR027417">
    <property type="entry name" value="P-loop_NTPase"/>
</dbReference>
<dbReference type="Gene3D" id="3.40.50.300">
    <property type="entry name" value="P-loop containing nucleotide triphosphate hydrolases"/>
    <property type="match status" value="1"/>
</dbReference>
<name>A0A1J5PZP9_9ZZZZ</name>
<dbReference type="PANTHER" id="PTHR30050:SF5">
    <property type="entry name" value="DNAA REGULATORY INACTIVATOR HDA"/>
    <property type="match status" value="1"/>
</dbReference>
<organism evidence="1">
    <name type="scientific">mine drainage metagenome</name>
    <dbReference type="NCBI Taxonomy" id="410659"/>
    <lineage>
        <taxon>unclassified sequences</taxon>
        <taxon>metagenomes</taxon>
        <taxon>ecological metagenomes</taxon>
    </lineage>
</organism>
<comment type="caution">
    <text evidence="1">The sequence shown here is derived from an EMBL/GenBank/DDBJ whole genome shotgun (WGS) entry which is preliminary data.</text>
</comment>
<gene>
    <name evidence="1" type="primary">hda_10</name>
    <name evidence="1" type="ORF">GALL_414090</name>
</gene>
<dbReference type="GO" id="GO:0003688">
    <property type="term" value="F:DNA replication origin binding"/>
    <property type="evidence" value="ECO:0007669"/>
    <property type="project" value="TreeGrafter"/>
</dbReference>
<dbReference type="EMBL" id="MLJW01001743">
    <property type="protein sequence ID" value="OIQ76902.1"/>
    <property type="molecule type" value="Genomic_DNA"/>
</dbReference>
<proteinExistence type="predicted"/>
<reference evidence="1" key="1">
    <citation type="submission" date="2016-10" db="EMBL/GenBank/DDBJ databases">
        <title>Sequence of Gallionella enrichment culture.</title>
        <authorList>
            <person name="Poehlein A."/>
            <person name="Muehling M."/>
            <person name="Daniel R."/>
        </authorList>
    </citation>
    <scope>NUCLEOTIDE SEQUENCE</scope>
</reference>
<sequence length="228" mass="24277">MPRQLAFNLPVKEALGRDDFFVSAANAAAVAAVEDWAQWPQGKLALIGPPGSGKTHLAQVWANDTGARVAQAADLAATDLADLARFPRVVVEDADQVAGNPAAERALFHLHNLIAAADGRLLLTARAAPNRWPLTLPDLASRMQATAITTLDPPDDALLSAVLVKLFADRQLIVPPAIIPYLALRMTRSFASARSLVDRIDRRALAEGRKVTRAMVAEVLDTGAEGGQ</sequence>
<dbReference type="Gene3D" id="1.10.8.60">
    <property type="match status" value="1"/>
</dbReference>
<evidence type="ECO:0000313" key="1">
    <source>
        <dbReference type="EMBL" id="OIQ76902.1"/>
    </source>
</evidence>
<dbReference type="PANTHER" id="PTHR30050">
    <property type="entry name" value="CHROMOSOMAL REPLICATION INITIATOR PROTEIN DNAA"/>
    <property type="match status" value="1"/>
</dbReference>
<accession>A0A1J5PZP9</accession>